<dbReference type="GO" id="GO:0022625">
    <property type="term" value="C:cytosolic large ribosomal subunit"/>
    <property type="evidence" value="ECO:0007669"/>
    <property type="project" value="TreeGrafter"/>
</dbReference>
<comment type="PTM">
    <text evidence="4 6">One or more lysine residues are methylated.</text>
</comment>
<dbReference type="CDD" id="cd00349">
    <property type="entry name" value="Ribosomal_L11"/>
    <property type="match status" value="1"/>
</dbReference>
<keyword evidence="2 4" id="KW-0689">Ribosomal protein</keyword>
<dbReference type="InterPro" id="IPR020784">
    <property type="entry name" value="Ribosomal_uL11_N"/>
</dbReference>
<comment type="subunit">
    <text evidence="4">Part of the ribosomal stalk of the 50S ribosomal subunit. Interacts with L10 and the large rRNA to form the base of the stalk. L10 forms an elongated spine to which L12 dimers bind in a sequential fashion forming a multimeric L10(L12)X complex.</text>
</comment>
<keyword evidence="4 6" id="KW-0694">RNA-binding</keyword>
<evidence type="ECO:0000256" key="6">
    <source>
        <dbReference type="RuleBase" id="RU003979"/>
    </source>
</evidence>
<dbReference type="AlphaFoldDB" id="A0A955I6P5"/>
<dbReference type="SMART" id="SM00649">
    <property type="entry name" value="RL11"/>
    <property type="match status" value="1"/>
</dbReference>
<reference evidence="9" key="2">
    <citation type="journal article" date="2021" name="Microbiome">
        <title>Successional dynamics and alternative stable states in a saline activated sludge microbial community over 9 years.</title>
        <authorList>
            <person name="Wang Y."/>
            <person name="Ye J."/>
            <person name="Ju F."/>
            <person name="Liu L."/>
            <person name="Boyd J.A."/>
            <person name="Deng Y."/>
            <person name="Parks D.H."/>
            <person name="Jiang X."/>
            <person name="Yin X."/>
            <person name="Woodcroft B.J."/>
            <person name="Tyson G.W."/>
            <person name="Hugenholtz P."/>
            <person name="Polz M.F."/>
            <person name="Zhang T."/>
        </authorList>
    </citation>
    <scope>NUCLEOTIDE SEQUENCE</scope>
    <source>
        <strain evidence="9">HKST-UBA12</strain>
    </source>
</reference>
<dbReference type="Gene3D" id="3.30.1550.10">
    <property type="entry name" value="Ribosomal protein L11/L12, N-terminal domain"/>
    <property type="match status" value="1"/>
</dbReference>
<sequence>MKAVVSLQVPAGKATPAPPLGPILGQNGVNIQEFCTQFNDMTKDKMGDVLPVKLTVMGDNSFKIKVKEPTVASMIKKAINLQKGSANAKKEKVGKISRRQLQEIATRKLPDLNTKDTEAATNIVEGTARSLGLEIT</sequence>
<comment type="caution">
    <text evidence="9">The sequence shown here is derived from an EMBL/GenBank/DDBJ whole genome shotgun (WGS) entry which is preliminary data.</text>
</comment>
<dbReference type="SUPFAM" id="SSF54747">
    <property type="entry name" value="Ribosomal L11/L12e N-terminal domain"/>
    <property type="match status" value="1"/>
</dbReference>
<dbReference type="HAMAP" id="MF_00736">
    <property type="entry name" value="Ribosomal_uL11"/>
    <property type="match status" value="1"/>
</dbReference>
<dbReference type="GO" id="GO:0006412">
    <property type="term" value="P:translation"/>
    <property type="evidence" value="ECO:0007669"/>
    <property type="project" value="UniProtKB-UniRule"/>
</dbReference>
<evidence type="ECO:0000256" key="3">
    <source>
        <dbReference type="ARBA" id="ARBA00023274"/>
    </source>
</evidence>
<protein>
    <recommendedName>
        <fullName evidence="4">Large ribosomal subunit protein uL11</fullName>
    </recommendedName>
</protein>
<dbReference type="Gene3D" id="1.10.10.250">
    <property type="entry name" value="Ribosomal protein L11, C-terminal domain"/>
    <property type="match status" value="1"/>
</dbReference>
<reference evidence="9" key="1">
    <citation type="submission" date="2020-04" db="EMBL/GenBank/DDBJ databases">
        <authorList>
            <person name="Zhang T."/>
        </authorList>
    </citation>
    <scope>NUCLEOTIDE SEQUENCE</scope>
    <source>
        <strain evidence="9">HKST-UBA12</strain>
    </source>
</reference>
<accession>A0A955I6P5</accession>
<keyword evidence="3 4" id="KW-0687">Ribonucleoprotein</keyword>
<name>A0A955I6P5_9BACT</name>
<dbReference type="InterPro" id="IPR020783">
    <property type="entry name" value="Ribosomal_uL11_C"/>
</dbReference>
<dbReference type="SUPFAM" id="SSF46906">
    <property type="entry name" value="Ribosomal protein L11, C-terminal domain"/>
    <property type="match status" value="1"/>
</dbReference>
<evidence type="ECO:0000259" key="7">
    <source>
        <dbReference type="Pfam" id="PF00298"/>
    </source>
</evidence>
<dbReference type="PANTHER" id="PTHR11661:SF1">
    <property type="entry name" value="LARGE RIBOSOMAL SUBUNIT PROTEIN UL11M"/>
    <property type="match status" value="1"/>
</dbReference>
<evidence type="ECO:0000313" key="10">
    <source>
        <dbReference type="Proteomes" id="UP000760819"/>
    </source>
</evidence>
<proteinExistence type="inferred from homology"/>
<evidence type="ECO:0000256" key="4">
    <source>
        <dbReference type="HAMAP-Rule" id="MF_00736"/>
    </source>
</evidence>
<dbReference type="Pfam" id="PF03946">
    <property type="entry name" value="Ribosomal_L11_N"/>
    <property type="match status" value="1"/>
</dbReference>
<dbReference type="EMBL" id="JAGQLI010000012">
    <property type="protein sequence ID" value="MCA9378822.1"/>
    <property type="molecule type" value="Genomic_DNA"/>
</dbReference>
<evidence type="ECO:0000259" key="8">
    <source>
        <dbReference type="Pfam" id="PF03946"/>
    </source>
</evidence>
<dbReference type="GO" id="GO:0003735">
    <property type="term" value="F:structural constituent of ribosome"/>
    <property type="evidence" value="ECO:0007669"/>
    <property type="project" value="InterPro"/>
</dbReference>
<keyword evidence="4 6" id="KW-0488">Methylation</keyword>
<dbReference type="GO" id="GO:0070180">
    <property type="term" value="F:large ribosomal subunit rRNA binding"/>
    <property type="evidence" value="ECO:0007669"/>
    <property type="project" value="UniProtKB-UniRule"/>
</dbReference>
<comment type="function">
    <text evidence="4 6">Forms part of the ribosomal stalk which helps the ribosome interact with GTP-bound translation factors.</text>
</comment>
<dbReference type="InterPro" id="IPR036769">
    <property type="entry name" value="Ribosomal_uL11_C_sf"/>
</dbReference>
<evidence type="ECO:0000256" key="5">
    <source>
        <dbReference type="RuleBase" id="RU003978"/>
    </source>
</evidence>
<dbReference type="Proteomes" id="UP000760819">
    <property type="component" value="Unassembled WGS sequence"/>
</dbReference>
<organism evidence="9 10">
    <name type="scientific">Candidatus Dojkabacteria bacterium</name>
    <dbReference type="NCBI Taxonomy" id="2099670"/>
    <lineage>
        <taxon>Bacteria</taxon>
        <taxon>Candidatus Dojkabacteria</taxon>
    </lineage>
</organism>
<dbReference type="InterPro" id="IPR000911">
    <property type="entry name" value="Ribosomal_uL11"/>
</dbReference>
<feature type="domain" description="Large ribosomal subunit protein uL11 N-terminal" evidence="8">
    <location>
        <begin position="5"/>
        <end position="62"/>
    </location>
</feature>
<comment type="similarity">
    <text evidence="1 4 5">Belongs to the universal ribosomal protein uL11 family.</text>
</comment>
<gene>
    <name evidence="4 9" type="primary">rplK</name>
    <name evidence="9" type="ORF">KC640_00180</name>
</gene>
<evidence type="ECO:0000256" key="2">
    <source>
        <dbReference type="ARBA" id="ARBA00022980"/>
    </source>
</evidence>
<dbReference type="Pfam" id="PF00298">
    <property type="entry name" value="Ribosomal_L11"/>
    <property type="match status" value="1"/>
</dbReference>
<dbReference type="InterPro" id="IPR006519">
    <property type="entry name" value="Ribosomal_uL11_bac-typ"/>
</dbReference>
<keyword evidence="4 6" id="KW-0699">rRNA-binding</keyword>
<evidence type="ECO:0000256" key="1">
    <source>
        <dbReference type="ARBA" id="ARBA00010537"/>
    </source>
</evidence>
<dbReference type="PANTHER" id="PTHR11661">
    <property type="entry name" value="60S RIBOSOMAL PROTEIN L12"/>
    <property type="match status" value="1"/>
</dbReference>
<dbReference type="InterPro" id="IPR036796">
    <property type="entry name" value="Ribosomal_uL11_N_sf"/>
</dbReference>
<dbReference type="NCBIfam" id="TIGR01632">
    <property type="entry name" value="L11_bact"/>
    <property type="match status" value="1"/>
</dbReference>
<feature type="domain" description="Large ribosomal subunit protein uL11 C-terminal" evidence="7">
    <location>
        <begin position="67"/>
        <end position="135"/>
    </location>
</feature>
<evidence type="ECO:0000313" key="9">
    <source>
        <dbReference type="EMBL" id="MCA9378822.1"/>
    </source>
</evidence>